<feature type="compositionally biased region" description="Polar residues" evidence="1">
    <location>
        <begin position="42"/>
        <end position="51"/>
    </location>
</feature>
<protein>
    <submittedName>
        <fullName evidence="2">Uncharacterized protein</fullName>
    </submittedName>
</protein>
<evidence type="ECO:0000256" key="1">
    <source>
        <dbReference type="SAM" id="MobiDB-lite"/>
    </source>
</evidence>
<gene>
    <name evidence="2" type="ORF">DPMN_042103</name>
</gene>
<dbReference type="Proteomes" id="UP000828390">
    <property type="component" value="Unassembled WGS sequence"/>
</dbReference>
<reference evidence="2" key="2">
    <citation type="submission" date="2020-11" db="EMBL/GenBank/DDBJ databases">
        <authorList>
            <person name="McCartney M.A."/>
            <person name="Auch B."/>
            <person name="Kono T."/>
            <person name="Mallez S."/>
            <person name="Becker A."/>
            <person name="Gohl D.M."/>
            <person name="Silverstein K.A.T."/>
            <person name="Koren S."/>
            <person name="Bechman K.B."/>
            <person name="Herman A."/>
            <person name="Abrahante J.E."/>
            <person name="Garbe J."/>
        </authorList>
    </citation>
    <scope>NUCLEOTIDE SEQUENCE</scope>
    <source>
        <strain evidence="2">Duluth1</strain>
        <tissue evidence="2">Whole animal</tissue>
    </source>
</reference>
<accession>A0A9D4CZX8</accession>
<keyword evidence="3" id="KW-1185">Reference proteome</keyword>
<dbReference type="AlphaFoldDB" id="A0A9D4CZX8"/>
<feature type="region of interest" description="Disordered" evidence="1">
    <location>
        <begin position="31"/>
        <end position="79"/>
    </location>
</feature>
<evidence type="ECO:0000313" key="2">
    <source>
        <dbReference type="EMBL" id="KAH3735567.1"/>
    </source>
</evidence>
<name>A0A9D4CZX8_DREPO</name>
<dbReference type="EMBL" id="JAIWYP010000011">
    <property type="protein sequence ID" value="KAH3735567.1"/>
    <property type="molecule type" value="Genomic_DNA"/>
</dbReference>
<organism evidence="2 3">
    <name type="scientific">Dreissena polymorpha</name>
    <name type="common">Zebra mussel</name>
    <name type="synonym">Mytilus polymorpha</name>
    <dbReference type="NCBI Taxonomy" id="45954"/>
    <lineage>
        <taxon>Eukaryota</taxon>
        <taxon>Metazoa</taxon>
        <taxon>Spiralia</taxon>
        <taxon>Lophotrochozoa</taxon>
        <taxon>Mollusca</taxon>
        <taxon>Bivalvia</taxon>
        <taxon>Autobranchia</taxon>
        <taxon>Heteroconchia</taxon>
        <taxon>Euheterodonta</taxon>
        <taxon>Imparidentia</taxon>
        <taxon>Neoheterodontei</taxon>
        <taxon>Myida</taxon>
        <taxon>Dreissenoidea</taxon>
        <taxon>Dreissenidae</taxon>
        <taxon>Dreissena</taxon>
    </lineage>
</organism>
<reference evidence="2" key="1">
    <citation type="journal article" date="2019" name="bioRxiv">
        <title>The Genome of the Zebra Mussel, Dreissena polymorpha: A Resource for Invasive Species Research.</title>
        <authorList>
            <person name="McCartney M.A."/>
            <person name="Auch B."/>
            <person name="Kono T."/>
            <person name="Mallez S."/>
            <person name="Zhang Y."/>
            <person name="Obille A."/>
            <person name="Becker A."/>
            <person name="Abrahante J.E."/>
            <person name="Garbe J."/>
            <person name="Badalamenti J.P."/>
            <person name="Herman A."/>
            <person name="Mangelson H."/>
            <person name="Liachko I."/>
            <person name="Sullivan S."/>
            <person name="Sone E.D."/>
            <person name="Koren S."/>
            <person name="Silverstein K.A.T."/>
            <person name="Beckman K.B."/>
            <person name="Gohl D.M."/>
        </authorList>
    </citation>
    <scope>NUCLEOTIDE SEQUENCE</scope>
    <source>
        <strain evidence="2">Duluth1</strain>
        <tissue evidence="2">Whole animal</tissue>
    </source>
</reference>
<proteinExistence type="predicted"/>
<comment type="caution">
    <text evidence="2">The sequence shown here is derived from an EMBL/GenBank/DDBJ whole genome shotgun (WGS) entry which is preliminary data.</text>
</comment>
<sequence>MIWKAGIETRRKWSASQAVAQAESRLRHKDIEGTTAIGRQGLGSTKPQRWSTAGKKEAKWSSMRSGFQKRKTGAPEQSI</sequence>
<evidence type="ECO:0000313" key="3">
    <source>
        <dbReference type="Proteomes" id="UP000828390"/>
    </source>
</evidence>